<feature type="domain" description="IclR-ED" evidence="6">
    <location>
        <begin position="81"/>
        <end position="261"/>
    </location>
</feature>
<dbReference type="RefSeq" id="WP_025291979.1">
    <property type="nucleotide sequence ID" value="NZ_CP006644.1"/>
</dbReference>
<name>W0AB73_9SPHN</name>
<evidence type="ECO:0000313" key="8">
    <source>
        <dbReference type="Proteomes" id="UP000018851"/>
    </source>
</evidence>
<dbReference type="eggNOG" id="COG1414">
    <property type="taxonomic scope" value="Bacteria"/>
</dbReference>
<dbReference type="SUPFAM" id="SSF46785">
    <property type="entry name" value="Winged helix' DNA-binding domain"/>
    <property type="match status" value="1"/>
</dbReference>
<dbReference type="HOGENOM" id="CLU_062618_5_0_5"/>
<dbReference type="InterPro" id="IPR036388">
    <property type="entry name" value="WH-like_DNA-bd_sf"/>
</dbReference>
<dbReference type="GO" id="GO:0045892">
    <property type="term" value="P:negative regulation of DNA-templated transcription"/>
    <property type="evidence" value="ECO:0007669"/>
    <property type="project" value="TreeGrafter"/>
</dbReference>
<keyword evidence="1" id="KW-0805">Transcription regulation</keyword>
<dbReference type="SMART" id="SM00346">
    <property type="entry name" value="HTH_ICLR"/>
    <property type="match status" value="1"/>
</dbReference>
<evidence type="ECO:0000313" key="7">
    <source>
        <dbReference type="EMBL" id="AHE53747.1"/>
    </source>
</evidence>
<dbReference type="Pfam" id="PF09339">
    <property type="entry name" value="HTH_IclR"/>
    <property type="match status" value="1"/>
</dbReference>
<evidence type="ECO:0000256" key="3">
    <source>
        <dbReference type="ARBA" id="ARBA00023163"/>
    </source>
</evidence>
<dbReference type="GO" id="GO:0003677">
    <property type="term" value="F:DNA binding"/>
    <property type="evidence" value="ECO:0007669"/>
    <property type="project" value="UniProtKB-KW"/>
</dbReference>
<reference evidence="7 8" key="1">
    <citation type="submission" date="2013-07" db="EMBL/GenBank/DDBJ databases">
        <title>Completed genome of Sphingomonas sanxanigenens NX02.</title>
        <authorList>
            <person name="Ma T."/>
            <person name="Huang H."/>
            <person name="Wu M."/>
            <person name="Li X."/>
            <person name="Li G."/>
        </authorList>
    </citation>
    <scope>NUCLEOTIDE SEQUENCE [LARGE SCALE GENOMIC DNA]</scope>
    <source>
        <strain evidence="7 8">NX02</strain>
    </source>
</reference>
<dbReference type="InterPro" id="IPR029016">
    <property type="entry name" value="GAF-like_dom_sf"/>
</dbReference>
<dbReference type="PROSITE" id="PS51078">
    <property type="entry name" value="ICLR_ED"/>
    <property type="match status" value="1"/>
</dbReference>
<evidence type="ECO:0008006" key="9">
    <source>
        <dbReference type="Google" id="ProtNLM"/>
    </source>
</evidence>
<gene>
    <name evidence="7" type="ORF">NX02_10150</name>
</gene>
<dbReference type="InterPro" id="IPR036390">
    <property type="entry name" value="WH_DNA-bd_sf"/>
</dbReference>
<dbReference type="PATRIC" id="fig|1123269.5.peg.1968"/>
<proteinExistence type="predicted"/>
<dbReference type="STRING" id="1123269.NX02_10150"/>
<feature type="domain" description="HTH iclR-type" evidence="5">
    <location>
        <begin position="18"/>
        <end position="80"/>
    </location>
</feature>
<dbReference type="InterPro" id="IPR014757">
    <property type="entry name" value="Tscrpt_reg_IclR_C"/>
</dbReference>
<dbReference type="PANTHER" id="PTHR30136">
    <property type="entry name" value="HELIX-TURN-HELIX TRANSCRIPTIONAL REGULATOR, ICLR FAMILY"/>
    <property type="match status" value="1"/>
</dbReference>
<dbReference type="Gene3D" id="1.10.10.10">
    <property type="entry name" value="Winged helix-like DNA-binding domain superfamily/Winged helix DNA-binding domain"/>
    <property type="match status" value="1"/>
</dbReference>
<dbReference type="SUPFAM" id="SSF55781">
    <property type="entry name" value="GAF domain-like"/>
    <property type="match status" value="1"/>
</dbReference>
<evidence type="ECO:0000256" key="1">
    <source>
        <dbReference type="ARBA" id="ARBA00023015"/>
    </source>
</evidence>
<evidence type="ECO:0000256" key="4">
    <source>
        <dbReference type="SAM" id="MobiDB-lite"/>
    </source>
</evidence>
<protein>
    <recommendedName>
        <fullName evidence="9">IclR family transcriptional regulator</fullName>
    </recommendedName>
</protein>
<keyword evidence="2" id="KW-0238">DNA-binding</keyword>
<feature type="region of interest" description="Disordered" evidence="4">
    <location>
        <begin position="264"/>
        <end position="285"/>
    </location>
</feature>
<dbReference type="Gene3D" id="3.30.450.40">
    <property type="match status" value="1"/>
</dbReference>
<dbReference type="Proteomes" id="UP000018851">
    <property type="component" value="Chromosome"/>
</dbReference>
<evidence type="ECO:0000256" key="2">
    <source>
        <dbReference type="ARBA" id="ARBA00023125"/>
    </source>
</evidence>
<dbReference type="GO" id="GO:0003700">
    <property type="term" value="F:DNA-binding transcription factor activity"/>
    <property type="evidence" value="ECO:0007669"/>
    <property type="project" value="TreeGrafter"/>
</dbReference>
<keyword evidence="8" id="KW-1185">Reference proteome</keyword>
<dbReference type="EMBL" id="CP006644">
    <property type="protein sequence ID" value="AHE53747.1"/>
    <property type="molecule type" value="Genomic_DNA"/>
</dbReference>
<dbReference type="OrthoDB" id="6057486at2"/>
<dbReference type="InterPro" id="IPR005471">
    <property type="entry name" value="Tscrpt_reg_IclR_N"/>
</dbReference>
<sequence length="285" mass="31153">MAGRRGGTAAGKTRDYSAPALEKAFDIFEQLALAPEGLTITEMSQRLGRSISEIFRIMIVMEQRRWLAKDPDSDRYSVTYKMLELAHRATPAQELTYVAAPIARALIQRTGQSCHLVVAADGHGLCVLREQAPGPTAFSLRLGTQVNLLTSCSGRILLSYATPDLRERMMDAIPGIKAKDRSEIERRAAEIRERGYETAPSARTNAVTDISVPVFGFDGRAAAALTIPFLNYIDGTEHMTLEAARDALMAAGRQISHGLGWAERDVAEPAVPPPAPKPRRRKATV</sequence>
<dbReference type="PANTHER" id="PTHR30136:SF7">
    <property type="entry name" value="HTH-TYPE TRANSCRIPTIONAL REGULATOR KDGR-RELATED"/>
    <property type="match status" value="1"/>
</dbReference>
<dbReference type="KEGG" id="ssan:NX02_10150"/>
<dbReference type="AlphaFoldDB" id="W0AB73"/>
<dbReference type="PROSITE" id="PS51077">
    <property type="entry name" value="HTH_ICLR"/>
    <property type="match status" value="1"/>
</dbReference>
<dbReference type="InterPro" id="IPR050707">
    <property type="entry name" value="HTH_MetabolicPath_Reg"/>
</dbReference>
<dbReference type="Pfam" id="PF01614">
    <property type="entry name" value="IclR_C"/>
    <property type="match status" value="1"/>
</dbReference>
<evidence type="ECO:0000259" key="6">
    <source>
        <dbReference type="PROSITE" id="PS51078"/>
    </source>
</evidence>
<accession>W0AB73</accession>
<evidence type="ECO:0000259" key="5">
    <source>
        <dbReference type="PROSITE" id="PS51077"/>
    </source>
</evidence>
<organism evidence="7 8">
    <name type="scientific">Sphingomonas sanxanigenens DSM 19645 = NX02</name>
    <dbReference type="NCBI Taxonomy" id="1123269"/>
    <lineage>
        <taxon>Bacteria</taxon>
        <taxon>Pseudomonadati</taxon>
        <taxon>Pseudomonadota</taxon>
        <taxon>Alphaproteobacteria</taxon>
        <taxon>Sphingomonadales</taxon>
        <taxon>Sphingomonadaceae</taxon>
        <taxon>Sphingomonas</taxon>
    </lineage>
</organism>
<keyword evidence="3" id="KW-0804">Transcription</keyword>